<evidence type="ECO:0000313" key="1">
    <source>
        <dbReference type="EMBL" id="QIB41481.1"/>
    </source>
</evidence>
<dbReference type="Proteomes" id="UP000464865">
    <property type="component" value="Plasmid p5"/>
</dbReference>
<dbReference type="AlphaFoldDB" id="A0A7L5BRT3"/>
<dbReference type="EMBL" id="CP048637">
    <property type="protein sequence ID" value="QIB41481.1"/>
    <property type="molecule type" value="Genomic_DNA"/>
</dbReference>
<dbReference type="RefSeq" id="WP_082179016.1">
    <property type="nucleotide sequence ID" value="NZ_CP048639.1"/>
</dbReference>
<evidence type="ECO:0000313" key="3">
    <source>
        <dbReference type="Proteomes" id="UP000464865"/>
    </source>
</evidence>
<dbReference type="Proteomes" id="UP000464865">
    <property type="component" value="Plasmid p7"/>
</dbReference>
<protein>
    <submittedName>
        <fullName evidence="1">DUF1289 domain-containing protein</fullName>
    </submittedName>
</protein>
<geneLocation type="plasmid" evidence="2 3">
    <name>p7</name>
</geneLocation>
<keyword evidence="1" id="KW-0614">Plasmid</keyword>
<accession>A0A7L5BRT3</accession>
<sequence length="69" mass="7905">MNNKSPCTDLCRFDPRNKWCLGCGRTADEIKAWRKMSPYHRTNLSTELKRRMKRLKDGEDGAATASACL</sequence>
<dbReference type="KEGG" id="roy:G3A56_27860"/>
<gene>
    <name evidence="1" type="ORF">G3A56_25950</name>
    <name evidence="2" type="ORF">G3A56_27860</name>
</gene>
<dbReference type="InterPro" id="IPR010710">
    <property type="entry name" value="DUF1289"/>
</dbReference>
<dbReference type="PANTHER" id="PTHR35175:SF2">
    <property type="entry name" value="DUF1289 DOMAIN-CONTAINING PROTEIN"/>
    <property type="match status" value="1"/>
</dbReference>
<keyword evidence="3" id="KW-1185">Reference proteome</keyword>
<proteinExistence type="predicted"/>
<geneLocation type="plasmid" evidence="1 3">
    <name>p5</name>
</geneLocation>
<dbReference type="KEGG" id="roy:G3A56_25950"/>
<dbReference type="EMBL" id="CP048639">
    <property type="protein sequence ID" value="QIB41621.1"/>
    <property type="molecule type" value="Genomic_DNA"/>
</dbReference>
<evidence type="ECO:0000313" key="2">
    <source>
        <dbReference type="EMBL" id="QIB41621.1"/>
    </source>
</evidence>
<organism evidence="1 3">
    <name type="scientific">Rhizobium oryzihabitans</name>
    <dbReference type="NCBI Taxonomy" id="2267833"/>
    <lineage>
        <taxon>Bacteria</taxon>
        <taxon>Pseudomonadati</taxon>
        <taxon>Pseudomonadota</taxon>
        <taxon>Alphaproteobacteria</taxon>
        <taxon>Hyphomicrobiales</taxon>
        <taxon>Rhizobiaceae</taxon>
        <taxon>Rhizobium/Agrobacterium group</taxon>
        <taxon>Rhizobium</taxon>
    </lineage>
</organism>
<dbReference type="Pfam" id="PF06945">
    <property type="entry name" value="DUF1289"/>
    <property type="match status" value="1"/>
</dbReference>
<name>A0A7L5BRT3_9HYPH</name>
<reference evidence="1 3" key="1">
    <citation type="submission" date="2020-02" db="EMBL/GenBank/DDBJ databases">
        <title>Plant-Promoting Endophytic Bacterium Rhizobium oryzihabitans sp. nov., Isolated from the Root of Rice.</title>
        <authorList>
            <person name="zhao J."/>
            <person name="Zhang G."/>
        </authorList>
    </citation>
    <scope>NUCLEOTIDE SEQUENCE [LARGE SCALE GENOMIC DNA]</scope>
    <source>
        <strain evidence="1 3">M15</strain>
        <plasmid evidence="1 3">p5</plasmid>
        <plasmid evidence="2 3">p7</plasmid>
    </source>
</reference>
<dbReference type="PANTHER" id="PTHR35175">
    <property type="entry name" value="DUF1289 DOMAIN-CONTAINING PROTEIN"/>
    <property type="match status" value="1"/>
</dbReference>